<reference evidence="1 2" key="1">
    <citation type="submission" date="2024-04" db="EMBL/GenBank/DDBJ databases">
        <title>Phyllosticta paracitricarpa is synonymous to the EU quarantine fungus P. citricarpa based on phylogenomic analyses.</title>
        <authorList>
            <consortium name="Lawrence Berkeley National Laboratory"/>
            <person name="Van Ingen-Buijs V.A."/>
            <person name="Van Westerhoven A.C."/>
            <person name="Haridas S."/>
            <person name="Skiadas P."/>
            <person name="Martin F."/>
            <person name="Groenewald J.Z."/>
            <person name="Crous P.W."/>
            <person name="Seidl M.F."/>
        </authorList>
    </citation>
    <scope>NUCLEOTIDE SEQUENCE [LARGE SCALE GENOMIC DNA]</scope>
    <source>
        <strain evidence="1 2">CBS 123374</strain>
    </source>
</reference>
<name>A0ABR1Z218_9PEZI</name>
<dbReference type="InterPro" id="IPR008775">
    <property type="entry name" value="Phytyl_CoA_dOase-like"/>
</dbReference>
<dbReference type="PANTHER" id="PTHR31630:SF6">
    <property type="entry name" value="PHYTANOYL-COA DIOXYGENASE-RELATED"/>
    <property type="match status" value="1"/>
</dbReference>
<sequence length="341" mass="38371">MTTLTETATSTGQPDVATVKATFGDWRDDLDRNGYAIIKGAIPLDRAVDYQKQAFDWLSSFSSDFSFEDRSTWTAANLPVQNKINTFTAYSVCHEKFMWDARLEPAVVDAFATLWGTSDLIVSFDAPNITLPNRPDKPKVGAWPHVDQSPFRRGRVCVQGLINLSHSGPEDGGLMVYPGSHNLTEEFFDTQTSKSDWTRNDIYLFSKDELAWFESKGAKPHKICAEPGDLLVWDSRTVHYGAEPGPESNTIRTVIYASYAPAAWASEETLREKAKIWRHWGGTTHWPHDNVVFRDTRARLADGSLDPRNRSQPRVMPDISDRLLKLAGARRYDGTEVEPAE</sequence>
<keyword evidence="2" id="KW-1185">Reference proteome</keyword>
<dbReference type="Pfam" id="PF05721">
    <property type="entry name" value="PhyH"/>
    <property type="match status" value="1"/>
</dbReference>
<accession>A0ABR1Z218</accession>
<dbReference type="PANTHER" id="PTHR31630">
    <property type="entry name" value="PHYTANOYL-COA DIOXYGENASE-RELATED-RELATED"/>
    <property type="match status" value="1"/>
</dbReference>
<dbReference type="Proteomes" id="UP001492380">
    <property type="component" value="Unassembled WGS sequence"/>
</dbReference>
<evidence type="ECO:0008006" key="3">
    <source>
        <dbReference type="Google" id="ProtNLM"/>
    </source>
</evidence>
<proteinExistence type="predicted"/>
<organism evidence="1 2">
    <name type="scientific">Phyllosticta capitalensis</name>
    <dbReference type="NCBI Taxonomy" id="121624"/>
    <lineage>
        <taxon>Eukaryota</taxon>
        <taxon>Fungi</taxon>
        <taxon>Dikarya</taxon>
        <taxon>Ascomycota</taxon>
        <taxon>Pezizomycotina</taxon>
        <taxon>Dothideomycetes</taxon>
        <taxon>Dothideomycetes incertae sedis</taxon>
        <taxon>Botryosphaeriales</taxon>
        <taxon>Phyllostictaceae</taxon>
        <taxon>Phyllosticta</taxon>
    </lineage>
</organism>
<evidence type="ECO:0000313" key="2">
    <source>
        <dbReference type="Proteomes" id="UP001492380"/>
    </source>
</evidence>
<gene>
    <name evidence="1" type="ORF">HDK90DRAFT_10422</name>
</gene>
<dbReference type="Gene3D" id="2.60.120.620">
    <property type="entry name" value="q2cbj1_9rhob like domain"/>
    <property type="match status" value="1"/>
</dbReference>
<comment type="caution">
    <text evidence="1">The sequence shown here is derived from an EMBL/GenBank/DDBJ whole genome shotgun (WGS) entry which is preliminary data.</text>
</comment>
<dbReference type="EMBL" id="JBBWRZ010000001">
    <property type="protein sequence ID" value="KAK8246433.1"/>
    <property type="molecule type" value="Genomic_DNA"/>
</dbReference>
<protein>
    <recommendedName>
        <fullName evidence="3">Phytanoyl-CoA dioxygenase</fullName>
    </recommendedName>
</protein>
<evidence type="ECO:0000313" key="1">
    <source>
        <dbReference type="EMBL" id="KAK8246433.1"/>
    </source>
</evidence>
<dbReference type="SUPFAM" id="SSF51197">
    <property type="entry name" value="Clavaminate synthase-like"/>
    <property type="match status" value="1"/>
</dbReference>